<dbReference type="PROSITE" id="PS50405">
    <property type="entry name" value="GST_CTER"/>
    <property type="match status" value="1"/>
</dbReference>
<dbReference type="InterPro" id="IPR034333">
    <property type="entry name" value="GST_Zeta_N"/>
</dbReference>
<organism evidence="4 5">
    <name type="scientific">Rhodanobacter lycopersici</name>
    <dbReference type="NCBI Taxonomy" id="3162487"/>
    <lineage>
        <taxon>Bacteria</taxon>
        <taxon>Pseudomonadati</taxon>
        <taxon>Pseudomonadota</taxon>
        <taxon>Gammaproteobacteria</taxon>
        <taxon>Lysobacterales</taxon>
        <taxon>Rhodanobacteraceae</taxon>
        <taxon>Rhodanobacter</taxon>
    </lineage>
</organism>
<dbReference type="PANTHER" id="PTHR42673">
    <property type="entry name" value="MALEYLACETOACETATE ISOMERASE"/>
    <property type="match status" value="1"/>
</dbReference>
<dbReference type="EC" id="5.2.1.2" evidence="4"/>
<accession>A0ABV3QI60</accession>
<sequence length="214" mass="23460">MKLYNYFRSSASYRVRIALNLKGLAYDYVSVHLTREGGEQFAAGYRGMAPEALVPVLEDGTVTVHQSLAIIEYLDEIYPSPPLLPSDAAARAAVRAMAMDIACDLHPLGNLRVLKHLAGTYGLKKEDTDAWYRHWVGLGFGALENRLASSPARGRFCHGDAPSMADIALVPQVFNARRFGTDMKLYPVISAIADRCDELDAFAEAAPARQVDAE</sequence>
<dbReference type="Pfam" id="PF13410">
    <property type="entry name" value="GST_C_2"/>
    <property type="match status" value="1"/>
</dbReference>
<dbReference type="GO" id="GO:0016034">
    <property type="term" value="F:maleylacetoacetate isomerase activity"/>
    <property type="evidence" value="ECO:0007669"/>
    <property type="project" value="UniProtKB-EC"/>
</dbReference>
<evidence type="ECO:0000256" key="1">
    <source>
        <dbReference type="ARBA" id="ARBA00010007"/>
    </source>
</evidence>
<dbReference type="InterPro" id="IPR036282">
    <property type="entry name" value="Glutathione-S-Trfase_C_sf"/>
</dbReference>
<reference evidence="4 5" key="1">
    <citation type="submission" date="2024-06" db="EMBL/GenBank/DDBJ databases">
        <authorList>
            <person name="Woo H."/>
        </authorList>
    </citation>
    <scope>NUCLEOTIDE SEQUENCE [LARGE SCALE GENOMIC DNA]</scope>
    <source>
        <strain evidence="4 5">Si-c</strain>
    </source>
</reference>
<keyword evidence="5" id="KW-1185">Reference proteome</keyword>
<dbReference type="CDD" id="cd03191">
    <property type="entry name" value="GST_C_Zeta"/>
    <property type="match status" value="1"/>
</dbReference>
<dbReference type="CDD" id="cd03042">
    <property type="entry name" value="GST_N_Zeta"/>
    <property type="match status" value="1"/>
</dbReference>
<protein>
    <submittedName>
        <fullName evidence="4">Maleylacetoacetate isomerase</fullName>
        <ecNumber evidence="4">5.2.1.2</ecNumber>
    </submittedName>
</protein>
<comment type="caution">
    <text evidence="4">The sequence shown here is derived from an EMBL/GenBank/DDBJ whole genome shotgun (WGS) entry which is preliminary data.</text>
</comment>
<name>A0ABV3QI60_9GAMM</name>
<dbReference type="InterPro" id="IPR034330">
    <property type="entry name" value="GST_Zeta_C"/>
</dbReference>
<dbReference type="InterPro" id="IPR010987">
    <property type="entry name" value="Glutathione-S-Trfase_C-like"/>
</dbReference>
<dbReference type="InterPro" id="IPR036249">
    <property type="entry name" value="Thioredoxin-like_sf"/>
</dbReference>
<dbReference type="NCBIfam" id="TIGR01262">
    <property type="entry name" value="maiA"/>
    <property type="match status" value="1"/>
</dbReference>
<evidence type="ECO:0000259" key="2">
    <source>
        <dbReference type="PROSITE" id="PS50404"/>
    </source>
</evidence>
<dbReference type="Proteomes" id="UP001556220">
    <property type="component" value="Unassembled WGS sequence"/>
</dbReference>
<dbReference type="Gene3D" id="1.20.1050.10">
    <property type="match status" value="1"/>
</dbReference>
<dbReference type="SUPFAM" id="SSF47616">
    <property type="entry name" value="GST C-terminal domain-like"/>
    <property type="match status" value="1"/>
</dbReference>
<gene>
    <name evidence="4" type="primary">maiA</name>
    <name evidence="4" type="ORF">ABQJ54_14540</name>
</gene>
<dbReference type="InterPro" id="IPR005955">
    <property type="entry name" value="GST_Zeta"/>
</dbReference>
<dbReference type="Pfam" id="PF13417">
    <property type="entry name" value="GST_N_3"/>
    <property type="match status" value="1"/>
</dbReference>
<dbReference type="EMBL" id="JBFOHK010000004">
    <property type="protein sequence ID" value="MEW9572972.1"/>
    <property type="molecule type" value="Genomic_DNA"/>
</dbReference>
<dbReference type="RefSeq" id="WP_367855034.1">
    <property type="nucleotide sequence ID" value="NZ_JBFOHK010000004.1"/>
</dbReference>
<dbReference type="SFLD" id="SFLDS00019">
    <property type="entry name" value="Glutathione_Transferase_(cytos"/>
    <property type="match status" value="1"/>
</dbReference>
<evidence type="ECO:0000259" key="3">
    <source>
        <dbReference type="PROSITE" id="PS50405"/>
    </source>
</evidence>
<feature type="domain" description="GST C-terminal" evidence="3">
    <location>
        <begin position="87"/>
        <end position="214"/>
    </location>
</feature>
<evidence type="ECO:0000313" key="5">
    <source>
        <dbReference type="Proteomes" id="UP001556220"/>
    </source>
</evidence>
<feature type="domain" description="GST N-terminal" evidence="2">
    <location>
        <begin position="1"/>
        <end position="82"/>
    </location>
</feature>
<dbReference type="InterPro" id="IPR040079">
    <property type="entry name" value="Glutathione_S-Trfase"/>
</dbReference>
<dbReference type="PANTHER" id="PTHR42673:SF21">
    <property type="entry name" value="GLUTATHIONE S-TRANSFERASE YFCF"/>
    <property type="match status" value="1"/>
</dbReference>
<dbReference type="Gene3D" id="3.40.30.10">
    <property type="entry name" value="Glutaredoxin"/>
    <property type="match status" value="1"/>
</dbReference>
<evidence type="ECO:0000313" key="4">
    <source>
        <dbReference type="EMBL" id="MEW9572972.1"/>
    </source>
</evidence>
<dbReference type="PROSITE" id="PS50404">
    <property type="entry name" value="GST_NTER"/>
    <property type="match status" value="1"/>
</dbReference>
<dbReference type="InterPro" id="IPR004045">
    <property type="entry name" value="Glutathione_S-Trfase_N"/>
</dbReference>
<keyword evidence="4" id="KW-0413">Isomerase</keyword>
<dbReference type="SFLD" id="SFLDG00358">
    <property type="entry name" value="Main_(cytGST)"/>
    <property type="match status" value="1"/>
</dbReference>
<proteinExistence type="inferred from homology"/>
<comment type="similarity">
    <text evidence="1">Belongs to the GST superfamily. Zeta family.</text>
</comment>
<dbReference type="SUPFAM" id="SSF52833">
    <property type="entry name" value="Thioredoxin-like"/>
    <property type="match status" value="1"/>
</dbReference>